<reference evidence="2" key="2">
    <citation type="submission" date="2020-04" db="EMBL/GenBank/DDBJ databases">
        <authorList>
            <consortium name="NCBI Genome Project"/>
        </authorList>
    </citation>
    <scope>NUCLEOTIDE SEQUENCE</scope>
    <source>
        <strain evidence="2">CBS 342.82</strain>
    </source>
</reference>
<organism evidence="2">
    <name type="scientific">Dissoconium aciculare CBS 342.82</name>
    <dbReference type="NCBI Taxonomy" id="1314786"/>
    <lineage>
        <taxon>Eukaryota</taxon>
        <taxon>Fungi</taxon>
        <taxon>Dikarya</taxon>
        <taxon>Ascomycota</taxon>
        <taxon>Pezizomycotina</taxon>
        <taxon>Dothideomycetes</taxon>
        <taxon>Dothideomycetidae</taxon>
        <taxon>Mycosphaerellales</taxon>
        <taxon>Dissoconiaceae</taxon>
        <taxon>Dissoconium</taxon>
    </lineage>
</organism>
<accession>A0A6J3MG15</accession>
<protein>
    <submittedName>
        <fullName evidence="2">Uncharacterized protein</fullName>
    </submittedName>
</protein>
<sequence length="76" mass="8645">MLQNDFVEHGVHSFDLDGEIAQEKGYRTNDSLSRFPVTKPFAHLNRMLRALKAWSRVNTCLFPTTTIGTIAIGYFV</sequence>
<dbReference type="GeneID" id="54366918"/>
<keyword evidence="1" id="KW-1185">Reference proteome</keyword>
<name>A0A6J3MG15_9PEZI</name>
<evidence type="ECO:0000313" key="1">
    <source>
        <dbReference type="Proteomes" id="UP000504637"/>
    </source>
</evidence>
<evidence type="ECO:0000313" key="2">
    <source>
        <dbReference type="RefSeq" id="XP_033462863.1"/>
    </source>
</evidence>
<proteinExistence type="predicted"/>
<gene>
    <name evidence="2" type="ORF">K489DRAFT_99301</name>
</gene>
<dbReference type="AlphaFoldDB" id="A0A6J3MG15"/>
<reference evidence="2" key="3">
    <citation type="submission" date="2025-08" db="UniProtKB">
        <authorList>
            <consortium name="RefSeq"/>
        </authorList>
    </citation>
    <scope>IDENTIFICATION</scope>
    <source>
        <strain evidence="2">CBS 342.82</strain>
    </source>
</reference>
<dbReference type="RefSeq" id="XP_033462863.1">
    <property type="nucleotide sequence ID" value="XM_033609117.1"/>
</dbReference>
<dbReference type="Proteomes" id="UP000504637">
    <property type="component" value="Unplaced"/>
</dbReference>
<reference evidence="2" key="1">
    <citation type="submission" date="2020-01" db="EMBL/GenBank/DDBJ databases">
        <authorList>
            <consortium name="DOE Joint Genome Institute"/>
            <person name="Haridas S."/>
            <person name="Albert R."/>
            <person name="Binder M."/>
            <person name="Bloem J."/>
            <person name="Labutti K."/>
            <person name="Salamov A."/>
            <person name="Andreopoulos B."/>
            <person name="Baker S.E."/>
            <person name="Barry K."/>
            <person name="Bills G."/>
            <person name="Bluhm B.H."/>
            <person name="Cannon C."/>
            <person name="Castanera R."/>
            <person name="Culley D.E."/>
            <person name="Daum C."/>
            <person name="Ezra D."/>
            <person name="Gonzalez J.B."/>
            <person name="Henrissat B."/>
            <person name="Kuo A."/>
            <person name="Liang C."/>
            <person name="Lipzen A."/>
            <person name="Lutzoni F."/>
            <person name="Magnuson J."/>
            <person name="Mondo S."/>
            <person name="Nolan M."/>
            <person name="Ohm R."/>
            <person name="Pangilinan J."/>
            <person name="Park H.-J."/>
            <person name="Ramirez L."/>
            <person name="Alfaro M."/>
            <person name="Sun H."/>
            <person name="Tritt A."/>
            <person name="Yoshinaga Y."/>
            <person name="Zwiers L.-H."/>
            <person name="Turgeon B.G."/>
            <person name="Goodwin S.B."/>
            <person name="Spatafora J.W."/>
            <person name="Crous P.W."/>
            <person name="Grigoriev I.V."/>
        </authorList>
    </citation>
    <scope>NUCLEOTIDE SEQUENCE</scope>
    <source>
        <strain evidence="2">CBS 342.82</strain>
    </source>
</reference>